<reference evidence="1 3" key="1">
    <citation type="journal article" date="2005" name="Environ. Microbiol.">
        <title>Genetic and functional properties of uncultivated thermophilic crenarchaeotes from a subsurface gold mine as revealed by analysis of genome fragments.</title>
        <authorList>
            <person name="Nunoura T."/>
            <person name="Hirayama H."/>
            <person name="Takami H."/>
            <person name="Oida H."/>
            <person name="Nishi S."/>
            <person name="Shimamura S."/>
            <person name="Suzuki Y."/>
            <person name="Inagaki F."/>
            <person name="Takai K."/>
            <person name="Nealson K.H."/>
            <person name="Horikoshi K."/>
        </authorList>
    </citation>
    <scope>NUCLEOTIDE SEQUENCE [LARGE SCALE GENOMIC DNA]</scope>
</reference>
<gene>
    <name evidence="2" type="ORF">CSUB_C1349</name>
    <name evidence="1" type="ORF">HGMM_F29A12C16</name>
</gene>
<evidence type="ECO:0000313" key="3">
    <source>
        <dbReference type="Proteomes" id="UP000008120"/>
    </source>
</evidence>
<dbReference type="InterPro" id="IPR050407">
    <property type="entry name" value="Geranylgeranyl_reductase"/>
</dbReference>
<dbReference type="Gene3D" id="3.50.50.60">
    <property type="entry name" value="FAD/NAD(P)-binding domain"/>
    <property type="match status" value="1"/>
</dbReference>
<dbReference type="AlphaFoldDB" id="E6N821"/>
<organism evidence="1 3">
    <name type="scientific">Caldiarchaeum subterraneum</name>
    <dbReference type="NCBI Taxonomy" id="311458"/>
    <lineage>
        <taxon>Archaea</taxon>
        <taxon>Nitrososphaerota</taxon>
        <taxon>Candidatus Caldarchaeales</taxon>
        <taxon>Candidatus Caldarchaeaceae</taxon>
        <taxon>Candidatus Caldarchaeum</taxon>
    </lineage>
</organism>
<name>E6N821_CALS0</name>
<dbReference type="SUPFAM" id="SSF51905">
    <property type="entry name" value="FAD/NAD(P)-binding domain"/>
    <property type="match status" value="1"/>
</dbReference>
<sequence>MRWPSFTPFKNFLDSLLFSSYNGLHRAIVHVPHIPIHSKAVGNLLHRRSVKNSLNPSIHTQPVSHSGHVRAKAYIAKKLMAEMDYDVVVVGGSSTGLIAARESAKRGLRTVVFEEDKVIGRPEKCAGLYSIEGVRSLNIPVQGPYLQNIVRGAVFVSPSGKRFEVDASRDVAVVYNRERLDLFLAQQAAEAGAEIHVDTRVTEVKSSGQNLIVKTSSQTISTRHVISAEGRTATVARQMLPRYRTGKWLPIIQYMIANHGNSPDMVYLYFKKYLPEFFGYLVPVDDEFGKLGVAASKGTQLLVDKLLRENFPHAKVVGIMSSAIYVGGPLEPMRVGNFFLAGEVAGQVKATTGGGVVTGGKAAEAAAQHIAGQGTYEQLYRETLHELKGTFALRRLIEHLSPKHIDLILSSLADSDYGHVFAKVGDMDKHRSTLARALASKTSIKLTLNIVSRMLTGAYV</sequence>
<dbReference type="EMBL" id="AP011865">
    <property type="protein sequence ID" value="BAJ48440.1"/>
    <property type="molecule type" value="Genomic_DNA"/>
</dbReference>
<dbReference type="Gene3D" id="3.30.9.10">
    <property type="entry name" value="D-Amino Acid Oxidase, subunit A, domain 2"/>
    <property type="match status" value="1"/>
</dbReference>
<dbReference type="PRINTS" id="PR00420">
    <property type="entry name" value="RNGMNOXGNASE"/>
</dbReference>
<reference evidence="1 3" key="2">
    <citation type="journal article" date="2011" name="Nucleic Acids Res.">
        <title>Insights into the evolution of Archaea and eukaryotic protein modifier systems revealed by the genome of a novel archaeal group.</title>
        <authorList>
            <person name="Nunoura T."/>
            <person name="Takaki Y."/>
            <person name="Kakuta J."/>
            <person name="Nishi S."/>
            <person name="Sugahara J."/>
            <person name="Kazama H."/>
            <person name="Chee G."/>
            <person name="Hattori M."/>
            <person name="Kanai A."/>
            <person name="Atomi H."/>
            <person name="Takai K."/>
            <person name="Takami H."/>
        </authorList>
    </citation>
    <scope>NUCLEOTIDE SEQUENCE [LARGE SCALE GENOMIC DNA]</scope>
</reference>
<dbReference type="PANTHER" id="PTHR42685">
    <property type="entry name" value="GERANYLGERANYL DIPHOSPHATE REDUCTASE"/>
    <property type="match status" value="1"/>
</dbReference>
<proteinExistence type="predicted"/>
<dbReference type="Pfam" id="PF12831">
    <property type="entry name" value="FAD_oxidored"/>
    <property type="match status" value="1"/>
</dbReference>
<dbReference type="BioCyc" id="CCAL311458:G131R-1366-MONOMER"/>
<dbReference type="STRING" id="311458.CSUB_C1349"/>
<dbReference type="InterPro" id="IPR036188">
    <property type="entry name" value="FAD/NAD-bd_sf"/>
</dbReference>
<dbReference type="Proteomes" id="UP000008120">
    <property type="component" value="Chromosome"/>
</dbReference>
<dbReference type="PANTHER" id="PTHR42685:SF18">
    <property type="entry name" value="DIGERANYLGERANYLGLYCEROPHOSPHOLIPID REDUCTASE"/>
    <property type="match status" value="1"/>
</dbReference>
<protein>
    <submittedName>
        <fullName evidence="1">Dehydrogenase (Flavoprotein)-like protein</fullName>
    </submittedName>
</protein>
<dbReference type="KEGG" id="csu:CSUB_C1349"/>
<evidence type="ECO:0000313" key="1">
    <source>
        <dbReference type="EMBL" id="BAJ48440.1"/>
    </source>
</evidence>
<evidence type="ECO:0000313" key="2">
    <source>
        <dbReference type="EMBL" id="BAJ51200.1"/>
    </source>
</evidence>
<accession>E6N821</accession>
<dbReference type="EMBL" id="BA000048">
    <property type="protein sequence ID" value="BAJ51200.1"/>
    <property type="molecule type" value="Genomic_DNA"/>
</dbReference>